<dbReference type="Gene3D" id="3.90.1200.10">
    <property type="match status" value="1"/>
</dbReference>
<reference evidence="2" key="1">
    <citation type="submission" date="2020-11" db="EMBL/GenBank/DDBJ databases">
        <authorList>
            <consortium name="DOE Joint Genome Institute"/>
            <person name="Ahrendt S."/>
            <person name="Riley R."/>
            <person name="Andreopoulos W."/>
            <person name="Labutti K."/>
            <person name="Pangilinan J."/>
            <person name="Ruiz-Duenas F.J."/>
            <person name="Barrasa J.M."/>
            <person name="Sanchez-Garcia M."/>
            <person name="Camarero S."/>
            <person name="Miyauchi S."/>
            <person name="Serrano A."/>
            <person name="Linde D."/>
            <person name="Babiker R."/>
            <person name="Drula E."/>
            <person name="Ayuso-Fernandez I."/>
            <person name="Pacheco R."/>
            <person name="Padilla G."/>
            <person name="Ferreira P."/>
            <person name="Barriuso J."/>
            <person name="Kellner H."/>
            <person name="Castanera R."/>
            <person name="Alfaro M."/>
            <person name="Ramirez L."/>
            <person name="Pisabarro A.G."/>
            <person name="Kuo A."/>
            <person name="Tritt A."/>
            <person name="Lipzen A."/>
            <person name="He G."/>
            <person name="Yan M."/>
            <person name="Ng V."/>
            <person name="Cullen D."/>
            <person name="Martin F."/>
            <person name="Rosso M.-N."/>
            <person name="Henrissat B."/>
            <person name="Hibbett D."/>
            <person name="Martinez A.T."/>
            <person name="Grigoriev I.V."/>
        </authorList>
    </citation>
    <scope>NUCLEOTIDE SEQUENCE</scope>
    <source>
        <strain evidence="2">AH 40177</strain>
    </source>
</reference>
<dbReference type="EMBL" id="JADNRY010000020">
    <property type="protein sequence ID" value="KAF9073052.1"/>
    <property type="molecule type" value="Genomic_DNA"/>
</dbReference>
<evidence type="ECO:0000313" key="3">
    <source>
        <dbReference type="Proteomes" id="UP000772434"/>
    </source>
</evidence>
<evidence type="ECO:0000259" key="1">
    <source>
        <dbReference type="Pfam" id="PF01636"/>
    </source>
</evidence>
<dbReference type="CDD" id="cd05120">
    <property type="entry name" value="APH_ChoK_like"/>
    <property type="match status" value="1"/>
</dbReference>
<keyword evidence="2" id="KW-0808">Transferase</keyword>
<dbReference type="Proteomes" id="UP000772434">
    <property type="component" value="Unassembled WGS sequence"/>
</dbReference>
<gene>
    <name evidence="2" type="ORF">BDP27DRAFT_1177565</name>
</gene>
<dbReference type="GO" id="GO:0016301">
    <property type="term" value="F:kinase activity"/>
    <property type="evidence" value="ECO:0007669"/>
    <property type="project" value="UniProtKB-KW"/>
</dbReference>
<proteinExistence type="predicted"/>
<dbReference type="InterPro" id="IPR002575">
    <property type="entry name" value="Aminoglycoside_PTrfase"/>
</dbReference>
<feature type="non-terminal residue" evidence="2">
    <location>
        <position position="174"/>
    </location>
</feature>
<organism evidence="2 3">
    <name type="scientific">Rhodocollybia butyracea</name>
    <dbReference type="NCBI Taxonomy" id="206335"/>
    <lineage>
        <taxon>Eukaryota</taxon>
        <taxon>Fungi</taxon>
        <taxon>Dikarya</taxon>
        <taxon>Basidiomycota</taxon>
        <taxon>Agaricomycotina</taxon>
        <taxon>Agaricomycetes</taxon>
        <taxon>Agaricomycetidae</taxon>
        <taxon>Agaricales</taxon>
        <taxon>Marasmiineae</taxon>
        <taxon>Omphalotaceae</taxon>
        <taxon>Rhodocollybia</taxon>
    </lineage>
</organism>
<name>A0A9P5UBG2_9AGAR</name>
<dbReference type="PANTHER" id="PTHR21310:SF39">
    <property type="entry name" value="AMINOGLYCOSIDE PHOSPHOTRANSFERASE DOMAIN-CONTAINING PROTEIN"/>
    <property type="match status" value="1"/>
</dbReference>
<sequence length="174" mass="20125">AEARALAFVHSNTSIPVPRIRRYIETDWVGYLLMEKIPGKRLDRVWPHYTPPQKFFVAWTLRGYIRQLRQASAAYNRRHIPGPMPNKPEQCEGIGFLFSEWPSGPFGSSKELVAHFDKSGECWDYTQPLVLTHGDLSMRNVIVGDDGRLWLVDWTWSAFYPPYFEYIATMSAAD</sequence>
<dbReference type="AlphaFoldDB" id="A0A9P5UBG2"/>
<dbReference type="PANTHER" id="PTHR21310">
    <property type="entry name" value="AMINOGLYCOSIDE PHOSPHOTRANSFERASE-RELATED-RELATED"/>
    <property type="match status" value="1"/>
</dbReference>
<comment type="caution">
    <text evidence="2">The sequence shown here is derived from an EMBL/GenBank/DDBJ whole genome shotgun (WGS) entry which is preliminary data.</text>
</comment>
<accession>A0A9P5UBG2</accession>
<dbReference type="SUPFAM" id="SSF56112">
    <property type="entry name" value="Protein kinase-like (PK-like)"/>
    <property type="match status" value="1"/>
</dbReference>
<feature type="non-terminal residue" evidence="2">
    <location>
        <position position="1"/>
    </location>
</feature>
<feature type="domain" description="Aminoglycoside phosphotransferase" evidence="1">
    <location>
        <begin position="2"/>
        <end position="167"/>
    </location>
</feature>
<dbReference type="Pfam" id="PF01636">
    <property type="entry name" value="APH"/>
    <property type="match status" value="1"/>
</dbReference>
<keyword evidence="3" id="KW-1185">Reference proteome</keyword>
<dbReference type="OrthoDB" id="8300194at2759"/>
<evidence type="ECO:0000313" key="2">
    <source>
        <dbReference type="EMBL" id="KAF9073052.1"/>
    </source>
</evidence>
<dbReference type="InterPro" id="IPR011009">
    <property type="entry name" value="Kinase-like_dom_sf"/>
</dbReference>
<keyword evidence="2" id="KW-0418">Kinase</keyword>
<protein>
    <submittedName>
        <fullName evidence="2">Kinase-like domain-containing protein</fullName>
    </submittedName>
</protein>
<dbReference type="InterPro" id="IPR051678">
    <property type="entry name" value="AGP_Transferase"/>
</dbReference>